<protein>
    <submittedName>
        <fullName evidence="4">Ovule protein</fullName>
    </submittedName>
</protein>
<organism evidence="4">
    <name type="scientific">Schistosoma curassoni</name>
    <dbReference type="NCBI Taxonomy" id="6186"/>
    <lineage>
        <taxon>Eukaryota</taxon>
        <taxon>Metazoa</taxon>
        <taxon>Spiralia</taxon>
        <taxon>Lophotrochozoa</taxon>
        <taxon>Platyhelminthes</taxon>
        <taxon>Trematoda</taxon>
        <taxon>Digenea</taxon>
        <taxon>Strigeidida</taxon>
        <taxon>Schistosomatoidea</taxon>
        <taxon>Schistosomatidae</taxon>
        <taxon>Schistosoma</taxon>
    </lineage>
</organism>
<feature type="transmembrane region" description="Helical" evidence="1">
    <location>
        <begin position="65"/>
        <end position="84"/>
    </location>
</feature>
<reference evidence="4" key="1">
    <citation type="submission" date="2016-06" db="UniProtKB">
        <authorList>
            <consortium name="WormBaseParasite"/>
        </authorList>
    </citation>
    <scope>IDENTIFICATION</scope>
</reference>
<dbReference type="AlphaFoldDB" id="A0A183JGH9"/>
<dbReference type="EMBL" id="UZAK01001547">
    <property type="protein sequence ID" value="VDO70070.1"/>
    <property type="molecule type" value="Genomic_DNA"/>
</dbReference>
<gene>
    <name evidence="2" type="ORF">SCUD_LOCUS1801</name>
</gene>
<reference evidence="2 3" key="2">
    <citation type="submission" date="2018-11" db="EMBL/GenBank/DDBJ databases">
        <authorList>
            <consortium name="Pathogen Informatics"/>
        </authorList>
    </citation>
    <scope>NUCLEOTIDE SEQUENCE [LARGE SCALE GENOMIC DNA]</scope>
    <source>
        <strain evidence="2">Dakar</strain>
        <strain evidence="3">Dakar, Senegal</strain>
    </source>
</reference>
<dbReference type="STRING" id="6186.A0A183JGH9"/>
<keyword evidence="3" id="KW-1185">Reference proteome</keyword>
<sequence length="85" mass="9706">MYPDDLRSFCIRVGFLLTNIVSIPLIIFPLRQTVYNLLCQKVKIPLSIGDAYYLYLSTSAAHTTVYVRMSVYALTVLVSTFYLCN</sequence>
<dbReference type="Proteomes" id="UP000279833">
    <property type="component" value="Unassembled WGS sequence"/>
</dbReference>
<feature type="transmembrane region" description="Helical" evidence="1">
    <location>
        <begin position="9"/>
        <end position="28"/>
    </location>
</feature>
<evidence type="ECO:0000313" key="2">
    <source>
        <dbReference type="EMBL" id="VDO70070.1"/>
    </source>
</evidence>
<evidence type="ECO:0000313" key="4">
    <source>
        <dbReference type="WBParaSite" id="SCUD_0000180001-mRNA-1"/>
    </source>
</evidence>
<keyword evidence="1" id="KW-1133">Transmembrane helix</keyword>
<evidence type="ECO:0000313" key="3">
    <source>
        <dbReference type="Proteomes" id="UP000279833"/>
    </source>
</evidence>
<accession>A0A183JGH9</accession>
<proteinExistence type="predicted"/>
<dbReference type="WBParaSite" id="SCUD_0000180001-mRNA-1">
    <property type="protein sequence ID" value="SCUD_0000180001-mRNA-1"/>
    <property type="gene ID" value="SCUD_0000180001"/>
</dbReference>
<keyword evidence="1" id="KW-0812">Transmembrane</keyword>
<name>A0A183JGH9_9TREM</name>
<keyword evidence="1" id="KW-0472">Membrane</keyword>
<evidence type="ECO:0000256" key="1">
    <source>
        <dbReference type="SAM" id="Phobius"/>
    </source>
</evidence>